<dbReference type="Proteomes" id="UP001497382">
    <property type="component" value="Unassembled WGS sequence"/>
</dbReference>
<feature type="region of interest" description="Disordered" evidence="1">
    <location>
        <begin position="299"/>
        <end position="337"/>
    </location>
</feature>
<dbReference type="AlphaFoldDB" id="A0AAV1ZQB7"/>
<evidence type="ECO:0000256" key="1">
    <source>
        <dbReference type="SAM" id="MobiDB-lite"/>
    </source>
</evidence>
<comment type="caution">
    <text evidence="3">The sequence shown here is derived from an EMBL/GenBank/DDBJ whole genome shotgun (WGS) entry which is preliminary data.</text>
</comment>
<feature type="region of interest" description="Disordered" evidence="1">
    <location>
        <begin position="362"/>
        <end position="387"/>
    </location>
</feature>
<feature type="compositionally biased region" description="Low complexity" evidence="1">
    <location>
        <begin position="322"/>
        <end position="331"/>
    </location>
</feature>
<evidence type="ECO:0000313" key="4">
    <source>
        <dbReference type="Proteomes" id="UP001497382"/>
    </source>
</evidence>
<sequence>YLDQARCRKILCDRLVIFLALFLLIILFGSFKGIFIRNPATMFSLSKGEPPTPPSTATSPPTAEIATPCELPQFQKTEVPLRTQSAPMTMPSTSTDQQTEIGVSTRDIPPIRTHSAPMEPDSGFEASPCGLSDPGSSNFHFFADDNDVGFDDVFVDDDTPEVLLEREEDDDEWCSDCGEISSCSCSRAESSATVRAAATSFTDPNTCDSDSSNRSSSPLSPPPSSWPIPASCAHIHNDRLPCPRCSGDESLEDQTSSMSYLQNIVASRSYPGSYPAALLHWWTQSSPSSSVFSPRVAAALSRTSNRSDDRRSSRSRRRQIDSDASSSSSCDENSADELFPTSCEGASYLEDLATMTETEELRVTSPEQLPDLVPLSSESSSRRVRSQSVSIPLDHEYIREIGSSLRRFSNEFENRFAVRNGTVNHGGRH</sequence>
<evidence type="ECO:0000256" key="2">
    <source>
        <dbReference type="SAM" id="Phobius"/>
    </source>
</evidence>
<name>A0AAV1ZQB7_9ARAC</name>
<proteinExistence type="predicted"/>
<accession>A0AAV1ZQB7</accession>
<gene>
    <name evidence="3" type="ORF">LARSCL_LOCUS7242</name>
</gene>
<organism evidence="3 4">
    <name type="scientific">Larinioides sclopetarius</name>
    <dbReference type="NCBI Taxonomy" id="280406"/>
    <lineage>
        <taxon>Eukaryota</taxon>
        <taxon>Metazoa</taxon>
        <taxon>Ecdysozoa</taxon>
        <taxon>Arthropoda</taxon>
        <taxon>Chelicerata</taxon>
        <taxon>Arachnida</taxon>
        <taxon>Araneae</taxon>
        <taxon>Araneomorphae</taxon>
        <taxon>Entelegynae</taxon>
        <taxon>Araneoidea</taxon>
        <taxon>Araneidae</taxon>
        <taxon>Larinioides</taxon>
    </lineage>
</organism>
<feature type="non-terminal residue" evidence="3">
    <location>
        <position position="1"/>
    </location>
</feature>
<keyword evidence="2" id="KW-1133">Transmembrane helix</keyword>
<feature type="region of interest" description="Disordered" evidence="1">
    <location>
        <begin position="201"/>
        <end position="228"/>
    </location>
</feature>
<keyword evidence="2" id="KW-0472">Membrane</keyword>
<feature type="transmembrane region" description="Helical" evidence="2">
    <location>
        <begin position="15"/>
        <end position="36"/>
    </location>
</feature>
<keyword evidence="4" id="KW-1185">Reference proteome</keyword>
<reference evidence="3 4" key="1">
    <citation type="submission" date="2024-04" db="EMBL/GenBank/DDBJ databases">
        <authorList>
            <person name="Rising A."/>
            <person name="Reimegard J."/>
            <person name="Sonavane S."/>
            <person name="Akerstrom W."/>
            <person name="Nylinder S."/>
            <person name="Hedman E."/>
            <person name="Kallberg Y."/>
        </authorList>
    </citation>
    <scope>NUCLEOTIDE SEQUENCE [LARGE SCALE GENOMIC DNA]</scope>
</reference>
<dbReference type="EMBL" id="CAXIEN010000073">
    <property type="protein sequence ID" value="CAL1274043.1"/>
    <property type="molecule type" value="Genomic_DNA"/>
</dbReference>
<evidence type="ECO:0000313" key="3">
    <source>
        <dbReference type="EMBL" id="CAL1274043.1"/>
    </source>
</evidence>
<keyword evidence="2" id="KW-0812">Transmembrane</keyword>
<feature type="compositionally biased region" description="Low complexity" evidence="1">
    <location>
        <begin position="369"/>
        <end position="379"/>
    </location>
</feature>
<protein>
    <submittedName>
        <fullName evidence="3">Uncharacterized protein</fullName>
    </submittedName>
</protein>
<feature type="compositionally biased region" description="Low complexity" evidence="1">
    <location>
        <begin position="209"/>
        <end position="218"/>
    </location>
</feature>